<dbReference type="GO" id="GO:0004523">
    <property type="term" value="F:RNA-DNA hybrid ribonuclease activity"/>
    <property type="evidence" value="ECO:0007669"/>
    <property type="project" value="InterPro"/>
</dbReference>
<dbReference type="Pfam" id="PF13456">
    <property type="entry name" value="RVT_3"/>
    <property type="match status" value="1"/>
</dbReference>
<dbReference type="InterPro" id="IPR000477">
    <property type="entry name" value="RT_dom"/>
</dbReference>
<dbReference type="InterPro" id="IPR002156">
    <property type="entry name" value="RNaseH_domain"/>
</dbReference>
<name>A0A2N9H3I8_FAGSY</name>
<dbReference type="SUPFAM" id="SSF56672">
    <property type="entry name" value="DNA/RNA polymerases"/>
    <property type="match status" value="1"/>
</dbReference>
<evidence type="ECO:0000259" key="3">
    <source>
        <dbReference type="Pfam" id="PF13966"/>
    </source>
</evidence>
<sequence>MEMESQPMELYDSHGVNTLRKELNTMLAKEEVVWRQRSRVNWLKDVEEVVQQVDSVVTPDMNEDLLRPFSQDEVKHAFFQMHPSKAPGPDDFLNSGNMLGSINFTHIVLIPKNEQGASCRVISNSQSAFVPGRTITDNVIIAFETLHHLKNLRGGNNAQMAAKLDMSKAYDRVEWDYLRAVGRGLRQGDPLSPYLFLLCAEGLSALMRKAERDNLIRGVSICRGGPRISHLFFADDSIIFCRANLFECGALQNILSLYEKASGQILNGEKTALFFSHNTSDLRFAISDFFGTSVTTKFEKYLGLPPIIDRAKKKAFNEIKDRVWKHLQGLKEKLLSQAGREVLIKVVIQAIPTYAISCFRFLAGLCADITSMANRFWWGQRNGNRKIHWMNKDRLARSKQDGGIGFRDLQLFNKALLARKGWRLLHNPSSLVFRVLKAKYFPHTSFLAATVPHNASFIWKSICESKEVLGQGLRWRVGTREHIRIWKDQWLPSSTSFRVISPVNVLDEFATVDQLINQDSMTWKVQLLHEIFCPRDVDLIICIPLSVRRPPDSLIWIVTKRGVFSVKSAYHLQLSLRNSQEAATSSRTSVHSIWSSIWAVKVPPKVKLFVWKACHDILPTRTKLFEKGISHSYSCLWCAEEPETCDHVLWGCEFAHKVWKSSSVAISSQYSLCLHFKDFIGTLILELPSPALEIAFTTAWALWKARNETCWEGKIPVVDAICQEVACIALDFLEANSKVLGDMAGLGGSSRWQKPPSGAVKLNLACCFSLNAAKVGAGLLIRDTGGIVMAVLEDSIQACGDLLQSHARAVLKAVQFAFDVGFRRLVVEMDNLELCNLLQAGLPCLAPIGVLVEDICSWALCFNMLSFVFSKKICNKAAHALATEAASSLSM</sequence>
<accession>A0A2N9H3I8</accession>
<dbReference type="PANTHER" id="PTHR33116">
    <property type="entry name" value="REVERSE TRANSCRIPTASE ZINC-BINDING DOMAIN-CONTAINING PROTEIN-RELATED-RELATED"/>
    <property type="match status" value="1"/>
</dbReference>
<dbReference type="CDD" id="cd06222">
    <property type="entry name" value="RNase_H_like"/>
    <property type="match status" value="1"/>
</dbReference>
<dbReference type="InterPro" id="IPR043502">
    <property type="entry name" value="DNA/RNA_pol_sf"/>
</dbReference>
<dbReference type="AlphaFoldDB" id="A0A2N9H3I8"/>
<evidence type="ECO:0000259" key="1">
    <source>
        <dbReference type="Pfam" id="PF00078"/>
    </source>
</evidence>
<evidence type="ECO:0008006" key="5">
    <source>
        <dbReference type="Google" id="ProtNLM"/>
    </source>
</evidence>
<feature type="domain" description="RNase H type-1" evidence="2">
    <location>
        <begin position="768"/>
        <end position="885"/>
    </location>
</feature>
<dbReference type="GO" id="GO:0003676">
    <property type="term" value="F:nucleic acid binding"/>
    <property type="evidence" value="ECO:0007669"/>
    <property type="project" value="InterPro"/>
</dbReference>
<dbReference type="PANTHER" id="PTHR33116:SF86">
    <property type="entry name" value="REVERSE TRANSCRIPTASE DOMAIN-CONTAINING PROTEIN"/>
    <property type="match status" value="1"/>
</dbReference>
<gene>
    <name evidence="4" type="ORF">FSB_LOCUS34205</name>
</gene>
<feature type="domain" description="Reverse transcriptase" evidence="1">
    <location>
        <begin position="180"/>
        <end position="295"/>
    </location>
</feature>
<dbReference type="InterPro" id="IPR026960">
    <property type="entry name" value="RVT-Znf"/>
</dbReference>
<protein>
    <recommendedName>
        <fullName evidence="5">Reverse transcriptase domain-containing protein</fullName>
    </recommendedName>
</protein>
<proteinExistence type="predicted"/>
<reference evidence="4" key="1">
    <citation type="submission" date="2018-02" db="EMBL/GenBank/DDBJ databases">
        <authorList>
            <person name="Cohen D.B."/>
            <person name="Kent A.D."/>
        </authorList>
    </citation>
    <scope>NUCLEOTIDE SEQUENCE</scope>
</reference>
<organism evidence="4">
    <name type="scientific">Fagus sylvatica</name>
    <name type="common">Beechnut</name>
    <dbReference type="NCBI Taxonomy" id="28930"/>
    <lineage>
        <taxon>Eukaryota</taxon>
        <taxon>Viridiplantae</taxon>
        <taxon>Streptophyta</taxon>
        <taxon>Embryophyta</taxon>
        <taxon>Tracheophyta</taxon>
        <taxon>Spermatophyta</taxon>
        <taxon>Magnoliopsida</taxon>
        <taxon>eudicotyledons</taxon>
        <taxon>Gunneridae</taxon>
        <taxon>Pentapetalae</taxon>
        <taxon>rosids</taxon>
        <taxon>fabids</taxon>
        <taxon>Fagales</taxon>
        <taxon>Fagaceae</taxon>
        <taxon>Fagus</taxon>
    </lineage>
</organism>
<dbReference type="Pfam" id="PF00078">
    <property type="entry name" value="RVT_1"/>
    <property type="match status" value="1"/>
</dbReference>
<feature type="domain" description="Reverse transcriptase zinc-binding" evidence="3">
    <location>
        <begin position="564"/>
        <end position="659"/>
    </location>
</feature>
<evidence type="ECO:0000313" key="4">
    <source>
        <dbReference type="EMBL" id="SPD06323.1"/>
    </source>
</evidence>
<dbReference type="InterPro" id="IPR044730">
    <property type="entry name" value="RNase_H-like_dom_plant"/>
</dbReference>
<dbReference type="CDD" id="cd01650">
    <property type="entry name" value="RT_nLTR_like"/>
    <property type="match status" value="1"/>
</dbReference>
<dbReference type="EMBL" id="OIVN01002777">
    <property type="protein sequence ID" value="SPD06323.1"/>
    <property type="molecule type" value="Genomic_DNA"/>
</dbReference>
<dbReference type="Pfam" id="PF13966">
    <property type="entry name" value="zf-RVT"/>
    <property type="match status" value="1"/>
</dbReference>
<evidence type="ECO:0000259" key="2">
    <source>
        <dbReference type="Pfam" id="PF13456"/>
    </source>
</evidence>